<comment type="caution">
    <text evidence="2">The sequence shown here is derived from an EMBL/GenBank/DDBJ whole genome shotgun (WGS) entry which is preliminary data.</text>
</comment>
<feature type="transmembrane region" description="Helical" evidence="1">
    <location>
        <begin position="181"/>
        <end position="198"/>
    </location>
</feature>
<dbReference type="Proteomes" id="UP000031014">
    <property type="component" value="Unassembled WGS sequence"/>
</dbReference>
<dbReference type="InterPro" id="IPR010390">
    <property type="entry name" value="ABC-2_transporter-like"/>
</dbReference>
<evidence type="ECO:0000313" key="2">
    <source>
        <dbReference type="EMBL" id="GAM15438.1"/>
    </source>
</evidence>
<accession>A0A0A8X6B4</accession>
<dbReference type="AlphaFoldDB" id="A0A0A8X6B4"/>
<sequence length="262" mass="29890">MRKYWQIAKGRMQENTAYSAWYWAGTLASVMRLLIIYFFWQAVYANQTTIQNINLETMLTYIVIAMLLQGFVGGVGNELAENIKEGQVAIELMRPYDMIFKMFAVDVGEKVMYLIQGTIPMILIAYFFMDLSFPKSPETILLFVVSALVGIWIGTFFDFLVGVLAFWTVNVWGVRVLKETLITFFSGALVPITLFPDWLRTITEFLPFQAMVYLPVSIYSGLITGTEAYMALGVQLFWLISLYVLVRGIWSQAIKQITIFGG</sequence>
<evidence type="ECO:0000256" key="1">
    <source>
        <dbReference type="SAM" id="Phobius"/>
    </source>
</evidence>
<dbReference type="Pfam" id="PF06182">
    <property type="entry name" value="ABC2_membrane_6"/>
    <property type="match status" value="1"/>
</dbReference>
<gene>
    <name evidence="2" type="ORF">SAMD00020551_3595</name>
</gene>
<protein>
    <submittedName>
        <fullName evidence="2">Daunorubicin resistance transmembrane protein</fullName>
    </submittedName>
</protein>
<name>A0A0A8X6B4_MESS1</name>
<proteinExistence type="predicted"/>
<dbReference type="EMBL" id="BASE01000083">
    <property type="protein sequence ID" value="GAM15438.1"/>
    <property type="molecule type" value="Genomic_DNA"/>
</dbReference>
<keyword evidence="1 2" id="KW-0812">Transmembrane</keyword>
<dbReference type="STRING" id="1321606.SAMD00020551_3595"/>
<organism evidence="2 3">
    <name type="scientific">Mesobacillus selenatarsenatis (strain DSM 18680 / JCM 14380 / FERM P-15431 / SF-1)</name>
    <dbReference type="NCBI Taxonomy" id="1321606"/>
    <lineage>
        <taxon>Bacteria</taxon>
        <taxon>Bacillati</taxon>
        <taxon>Bacillota</taxon>
        <taxon>Bacilli</taxon>
        <taxon>Bacillales</taxon>
        <taxon>Bacillaceae</taxon>
        <taxon>Mesobacillus</taxon>
    </lineage>
</organism>
<keyword evidence="3" id="KW-1185">Reference proteome</keyword>
<reference evidence="2 3" key="1">
    <citation type="submission" date="2013-06" db="EMBL/GenBank/DDBJ databases">
        <title>Whole genome shotgun sequence of Bacillus selenatarsenatis SF-1.</title>
        <authorList>
            <person name="Kuroda M."/>
            <person name="Sei K."/>
            <person name="Yamashita M."/>
            <person name="Ike M."/>
        </authorList>
    </citation>
    <scope>NUCLEOTIDE SEQUENCE [LARGE SCALE GENOMIC DNA]</scope>
    <source>
        <strain evidence="2 3">SF-1</strain>
    </source>
</reference>
<keyword evidence="1" id="KW-1133">Transmembrane helix</keyword>
<evidence type="ECO:0000313" key="3">
    <source>
        <dbReference type="Proteomes" id="UP000031014"/>
    </source>
</evidence>
<feature type="transmembrane region" description="Helical" evidence="1">
    <location>
        <begin position="52"/>
        <end position="72"/>
    </location>
</feature>
<dbReference type="OrthoDB" id="8582979at2"/>
<feature type="transmembrane region" description="Helical" evidence="1">
    <location>
        <begin position="228"/>
        <end position="246"/>
    </location>
</feature>
<feature type="transmembrane region" description="Helical" evidence="1">
    <location>
        <begin position="20"/>
        <end position="40"/>
    </location>
</feature>
<dbReference type="PANTHER" id="PTHR36832:SF1">
    <property type="entry name" value="SLR1174 PROTEIN"/>
    <property type="match status" value="1"/>
</dbReference>
<feature type="transmembrane region" description="Helical" evidence="1">
    <location>
        <begin position="111"/>
        <end position="128"/>
    </location>
</feature>
<keyword evidence="1" id="KW-0472">Membrane</keyword>
<dbReference type="RefSeq" id="WP_041967093.1">
    <property type="nucleotide sequence ID" value="NZ_BASE01000083.1"/>
</dbReference>
<dbReference type="PANTHER" id="PTHR36832">
    <property type="entry name" value="SLR1174 PROTEIN-RELATED"/>
    <property type="match status" value="1"/>
</dbReference>
<feature type="transmembrane region" description="Helical" evidence="1">
    <location>
        <begin position="140"/>
        <end position="169"/>
    </location>
</feature>